<feature type="signal peptide" evidence="1">
    <location>
        <begin position="1"/>
        <end position="16"/>
    </location>
</feature>
<gene>
    <name evidence="2" type="ORF">CCHR01_02829</name>
</gene>
<protein>
    <submittedName>
        <fullName evidence="2">Uncharacterized protein</fullName>
    </submittedName>
</protein>
<organism evidence="2 3">
    <name type="scientific">Colletotrichum chrysophilum</name>
    <dbReference type="NCBI Taxonomy" id="1836956"/>
    <lineage>
        <taxon>Eukaryota</taxon>
        <taxon>Fungi</taxon>
        <taxon>Dikarya</taxon>
        <taxon>Ascomycota</taxon>
        <taxon>Pezizomycotina</taxon>
        <taxon>Sordariomycetes</taxon>
        <taxon>Hypocreomycetidae</taxon>
        <taxon>Glomerellales</taxon>
        <taxon>Glomerellaceae</taxon>
        <taxon>Colletotrichum</taxon>
        <taxon>Colletotrichum gloeosporioides species complex</taxon>
    </lineage>
</organism>
<dbReference type="AlphaFoldDB" id="A0AAD9EP57"/>
<feature type="chain" id="PRO_5042089176" evidence="1">
    <location>
        <begin position="17"/>
        <end position="125"/>
    </location>
</feature>
<keyword evidence="3" id="KW-1185">Reference proteome</keyword>
<comment type="caution">
    <text evidence="2">The sequence shown here is derived from an EMBL/GenBank/DDBJ whole genome shotgun (WGS) entry which is preliminary data.</text>
</comment>
<keyword evidence="1" id="KW-0732">Signal</keyword>
<reference evidence="2" key="1">
    <citation type="submission" date="2023-01" db="EMBL/GenBank/DDBJ databases">
        <title>Colletotrichum chrysophilum M932 genome sequence.</title>
        <authorList>
            <person name="Baroncelli R."/>
        </authorList>
    </citation>
    <scope>NUCLEOTIDE SEQUENCE</scope>
    <source>
        <strain evidence="2">M932</strain>
    </source>
</reference>
<evidence type="ECO:0000313" key="2">
    <source>
        <dbReference type="EMBL" id="KAK1854552.1"/>
    </source>
</evidence>
<dbReference type="Proteomes" id="UP001243330">
    <property type="component" value="Unassembled WGS sequence"/>
</dbReference>
<sequence>MKYPAFLLALVAVTEAAHCNAGWDKPEGASCSLNQCEEPGNKTETFPTRRVCHSPYNDEESILVKCLGSGLGAILTFIVVPVMDNWPKNFDQLYFMFINLEDISTSVWHSLMEGGKQVMQVFSMF</sequence>
<accession>A0AAD9EP57</accession>
<evidence type="ECO:0000313" key="3">
    <source>
        <dbReference type="Proteomes" id="UP001243330"/>
    </source>
</evidence>
<name>A0AAD9EP57_9PEZI</name>
<dbReference type="EMBL" id="JAQOWY010000035">
    <property type="protein sequence ID" value="KAK1854552.1"/>
    <property type="molecule type" value="Genomic_DNA"/>
</dbReference>
<proteinExistence type="predicted"/>
<evidence type="ECO:0000256" key="1">
    <source>
        <dbReference type="SAM" id="SignalP"/>
    </source>
</evidence>